<protein>
    <recommendedName>
        <fullName evidence="4">Cytochrome P450</fullName>
    </recommendedName>
</protein>
<name>A0ABV5SUR9_9MICO</name>
<keyword evidence="3" id="KW-1185">Reference proteome</keyword>
<organism evidence="2 3">
    <name type="scientific">Agromyces lapidis</name>
    <dbReference type="NCBI Taxonomy" id="279574"/>
    <lineage>
        <taxon>Bacteria</taxon>
        <taxon>Bacillati</taxon>
        <taxon>Actinomycetota</taxon>
        <taxon>Actinomycetes</taxon>
        <taxon>Micrococcales</taxon>
        <taxon>Microbacteriaceae</taxon>
        <taxon>Agromyces</taxon>
    </lineage>
</organism>
<dbReference type="RefSeq" id="WP_212277319.1">
    <property type="nucleotide sequence ID" value="NZ_BAAANI010000005.1"/>
</dbReference>
<proteinExistence type="predicted"/>
<sequence length="271" mass="28015">MPTIHDRSDVARILDDPSWRVPEAAPGPTPFERLRSEASRFANGPAHDERRASLEARLAELDPARLALDAGARAREALAAGGDPAEIARRIPVRTLAVALDAADPMTAPDDAATLAAPYATGILGDADEALVDAAADRLLGAPPSECAAALEAQLLVQAHAATGGLIVAVLRRAAQSPDAATADLIGAVLRDTPPVTVTRRVAPPLDHKENADDSADRLVELRLDGPDRDATGAAPPRVLAFGAGARRCPASAHAVAITAAVVDVLRERAC</sequence>
<comment type="caution">
    <text evidence="2">The sequence shown here is derived from an EMBL/GenBank/DDBJ whole genome shotgun (WGS) entry which is preliminary data.</text>
</comment>
<accession>A0ABV5SUR9</accession>
<evidence type="ECO:0000313" key="2">
    <source>
        <dbReference type="EMBL" id="MFB9644100.1"/>
    </source>
</evidence>
<dbReference type="PROSITE" id="PS00086">
    <property type="entry name" value="CYTOCHROME_P450"/>
    <property type="match status" value="1"/>
</dbReference>
<feature type="region of interest" description="Disordered" evidence="1">
    <location>
        <begin position="18"/>
        <end position="49"/>
    </location>
</feature>
<evidence type="ECO:0000313" key="3">
    <source>
        <dbReference type="Proteomes" id="UP001589667"/>
    </source>
</evidence>
<dbReference type="EMBL" id="JBHMBL010000004">
    <property type="protein sequence ID" value="MFB9644100.1"/>
    <property type="molecule type" value="Genomic_DNA"/>
</dbReference>
<gene>
    <name evidence="2" type="ORF">ACFFQV_17555</name>
</gene>
<evidence type="ECO:0008006" key="4">
    <source>
        <dbReference type="Google" id="ProtNLM"/>
    </source>
</evidence>
<dbReference type="Proteomes" id="UP001589667">
    <property type="component" value="Unassembled WGS sequence"/>
</dbReference>
<evidence type="ECO:0000256" key="1">
    <source>
        <dbReference type="SAM" id="MobiDB-lite"/>
    </source>
</evidence>
<dbReference type="InterPro" id="IPR017972">
    <property type="entry name" value="Cyt_P450_CS"/>
</dbReference>
<reference evidence="2 3" key="1">
    <citation type="submission" date="2024-09" db="EMBL/GenBank/DDBJ databases">
        <authorList>
            <person name="Sun Q."/>
            <person name="Mori K."/>
        </authorList>
    </citation>
    <scope>NUCLEOTIDE SEQUENCE [LARGE SCALE GENOMIC DNA]</scope>
    <source>
        <strain evidence="2 3">JCM 14321</strain>
    </source>
</reference>